<dbReference type="InterPro" id="IPR045073">
    <property type="entry name" value="Omega/Tau-like"/>
</dbReference>
<dbReference type="Gramene" id="PGSC0003DMT400001780">
    <property type="protein sequence ID" value="PGSC0003DMT400001780"/>
    <property type="gene ID" value="PGSC0003DMG400000667"/>
</dbReference>
<feature type="domain" description="GST N-terminal" evidence="3">
    <location>
        <begin position="5"/>
        <end position="95"/>
    </location>
</feature>
<comment type="subcellular location">
    <subcellularLocation>
        <location evidence="1">Cytoplasm</location>
        <location evidence="1">Cytosol</location>
    </subcellularLocation>
</comment>
<dbReference type="EnsemblPlants" id="PGSC0003DMT400001780">
    <property type="protein sequence ID" value="PGSC0003DMT400001780"/>
    <property type="gene ID" value="PGSC0003DMG400000667"/>
</dbReference>
<organism evidence="4 5">
    <name type="scientific">Solanum tuberosum</name>
    <name type="common">Potato</name>
    <dbReference type="NCBI Taxonomy" id="4113"/>
    <lineage>
        <taxon>Eukaryota</taxon>
        <taxon>Viridiplantae</taxon>
        <taxon>Streptophyta</taxon>
        <taxon>Embryophyta</taxon>
        <taxon>Tracheophyta</taxon>
        <taxon>Spermatophyta</taxon>
        <taxon>Magnoliopsida</taxon>
        <taxon>eudicotyledons</taxon>
        <taxon>Gunneridae</taxon>
        <taxon>Pentapetalae</taxon>
        <taxon>asterids</taxon>
        <taxon>lamiids</taxon>
        <taxon>Solanales</taxon>
        <taxon>Solanaceae</taxon>
        <taxon>Solanoideae</taxon>
        <taxon>Solaneae</taxon>
        <taxon>Solanum</taxon>
    </lineage>
</organism>
<keyword evidence="1" id="KW-0808">Transferase</keyword>
<dbReference type="Proteomes" id="UP000011115">
    <property type="component" value="Unassembled WGS sequence"/>
</dbReference>
<dbReference type="InterPro" id="IPR036249">
    <property type="entry name" value="Thioredoxin-like_sf"/>
</dbReference>
<dbReference type="GO" id="GO:0005829">
    <property type="term" value="C:cytosol"/>
    <property type="evidence" value="ECO:0007669"/>
    <property type="project" value="UniProtKB-SubCell"/>
</dbReference>
<dbReference type="Pfam" id="PF02798">
    <property type="entry name" value="GST_N"/>
    <property type="match status" value="1"/>
</dbReference>
<evidence type="ECO:0000256" key="2">
    <source>
        <dbReference type="SAM" id="Phobius"/>
    </source>
</evidence>
<comment type="similarity">
    <text evidence="1">Belongs to the GST superfamily.</text>
</comment>
<dbReference type="InterPro" id="IPR004045">
    <property type="entry name" value="Glutathione_S-Trfase_N"/>
</dbReference>
<dbReference type="Gene3D" id="3.40.30.10">
    <property type="entry name" value="Glutaredoxin"/>
    <property type="match status" value="1"/>
</dbReference>
<proteinExistence type="inferred from homology"/>
<dbReference type="EC" id="2.5.1.18" evidence="1"/>
<evidence type="ECO:0000259" key="3">
    <source>
        <dbReference type="PROSITE" id="PS50404"/>
    </source>
</evidence>
<dbReference type="ExpressionAtlas" id="M0ZJ26">
    <property type="expression patterns" value="baseline"/>
</dbReference>
<reference evidence="5" key="1">
    <citation type="journal article" date="2011" name="Nature">
        <title>Genome sequence and analysis of the tuber crop potato.</title>
        <authorList>
            <consortium name="The Potato Genome Sequencing Consortium"/>
        </authorList>
    </citation>
    <scope>NUCLEOTIDE SEQUENCE [LARGE SCALE GENOMIC DNA]</scope>
    <source>
        <strain evidence="5">cv. DM1-3 516 R44</strain>
    </source>
</reference>
<dbReference type="AlphaFoldDB" id="M0ZJ26"/>
<dbReference type="PANTHER" id="PTHR11260">
    <property type="entry name" value="GLUTATHIONE S-TRANSFERASE, GST, SUPERFAMILY, GST DOMAIN CONTAINING"/>
    <property type="match status" value="1"/>
</dbReference>
<protein>
    <recommendedName>
        <fullName evidence="1">Glutathione S-transferase</fullName>
        <ecNumber evidence="1">2.5.1.18</ecNumber>
    </recommendedName>
</protein>
<keyword evidence="2" id="KW-0812">Transmembrane</keyword>
<name>M0ZJ26_SOLTU</name>
<keyword evidence="5" id="KW-1185">Reference proteome</keyword>
<reference evidence="4" key="2">
    <citation type="submission" date="2015-06" db="UniProtKB">
        <authorList>
            <consortium name="EnsemblPlants"/>
        </authorList>
    </citation>
    <scope>IDENTIFICATION</scope>
    <source>
        <strain evidence="4">DM1-3 516 R44</strain>
    </source>
</reference>
<evidence type="ECO:0000313" key="4">
    <source>
        <dbReference type="EnsemblPlants" id="PGSC0003DMT400001780"/>
    </source>
</evidence>
<feature type="transmembrane region" description="Helical" evidence="2">
    <location>
        <begin position="58"/>
        <end position="80"/>
    </location>
</feature>
<keyword evidence="2" id="KW-1133">Transmembrane helix</keyword>
<dbReference type="PROSITE" id="PS50404">
    <property type="entry name" value="GST_NTER"/>
    <property type="match status" value="1"/>
</dbReference>
<comment type="catalytic activity">
    <reaction evidence="1">
        <text>RX + glutathione = an S-substituted glutathione + a halide anion + H(+)</text>
        <dbReference type="Rhea" id="RHEA:16437"/>
        <dbReference type="ChEBI" id="CHEBI:15378"/>
        <dbReference type="ChEBI" id="CHEBI:16042"/>
        <dbReference type="ChEBI" id="CHEBI:17792"/>
        <dbReference type="ChEBI" id="CHEBI:57925"/>
        <dbReference type="ChEBI" id="CHEBI:90779"/>
        <dbReference type="EC" id="2.5.1.18"/>
    </reaction>
</comment>
<sequence length="95" mass="10763">MEGTNNVVLLDFWASSFGMRLRIALALKGIQYEGREENLFDKSPLLLKMNSVHKKIPVVSLLSFLSTLIKFGMTNIPYFLLTLMIDPKPDFGLTI</sequence>
<keyword evidence="1" id="KW-0963">Cytoplasm</keyword>
<dbReference type="SUPFAM" id="SSF52833">
    <property type="entry name" value="Thioredoxin-like"/>
    <property type="match status" value="1"/>
</dbReference>
<evidence type="ECO:0000313" key="5">
    <source>
        <dbReference type="Proteomes" id="UP000011115"/>
    </source>
</evidence>
<accession>M0ZJ26</accession>
<comment type="function">
    <text evidence="1">Is involved in the conjugation of reduced glutathione to a wide number of exogenous and endogenous hydrophobic electrophiles.</text>
</comment>
<dbReference type="PANTHER" id="PTHR11260:SF756">
    <property type="entry name" value="GLUTATHIONE S-TRANSFERASE PARA-RELATED"/>
    <property type="match status" value="1"/>
</dbReference>
<evidence type="ECO:0000256" key="1">
    <source>
        <dbReference type="RuleBase" id="RU369102"/>
    </source>
</evidence>
<dbReference type="GO" id="GO:0004364">
    <property type="term" value="F:glutathione transferase activity"/>
    <property type="evidence" value="ECO:0007669"/>
    <property type="project" value="UniProtKB-UniRule"/>
</dbReference>
<dbReference type="HOGENOM" id="CLU_2376921_0_0_1"/>
<keyword evidence="2" id="KW-0472">Membrane</keyword>